<dbReference type="PANTHER" id="PTHR12526:SF600">
    <property type="entry name" value="GLYCOSYL TRANSFERASE GROUP 1"/>
    <property type="match status" value="1"/>
</dbReference>
<keyword evidence="2" id="KW-1185">Reference proteome</keyword>
<evidence type="ECO:0000313" key="1">
    <source>
        <dbReference type="EMBL" id="MEJ5975661.1"/>
    </source>
</evidence>
<dbReference type="Proteomes" id="UP001361239">
    <property type="component" value="Unassembled WGS sequence"/>
</dbReference>
<gene>
    <name evidence="1" type="ORF">WG901_03380</name>
</gene>
<accession>A0ABU8RRN6</accession>
<sequence>MNGEILFIAHRLPFPPDRGDKIRSHHILKHLADIAPVHVATFADDEADFAEEASLASMAASYCLRRRTKPLPLAALQALATGRPVSLTAFHDRALADYVAQTLATRSIAAIYVFSGQMGQYVPADFPGRLIVDLVDVDSAKFEAYAAKRRGPMALVEAREARLLGAEEARLAARADVTLLISAAETELFRSRLPAGSPAEVRVLGNGIDSAGFDPVLVSPEPRMLACTGPRLIFTGQMDYAPNIDAARRVIERVLPRIRAIRPEASFHIVGRNPTPELLARHGRDGCHVWGRVDDVRPWLAAADCALIPLEIGRGVQNKVLEAMSMALPVVLSREAATGIAAQDGEHFAVADTDAALAESVLTLLDDTARARRLGEAARRFVVENVSWDAALAPLAEFIQAKGGAQRHAA</sequence>
<protein>
    <submittedName>
        <fullName evidence="1">TIGR03087 family PEP-CTERM/XrtA system glycosyltransferase</fullName>
    </submittedName>
</protein>
<evidence type="ECO:0000313" key="2">
    <source>
        <dbReference type="Proteomes" id="UP001361239"/>
    </source>
</evidence>
<proteinExistence type="predicted"/>
<dbReference type="RefSeq" id="WP_339585593.1">
    <property type="nucleotide sequence ID" value="NZ_JBBHJZ010000001.1"/>
</dbReference>
<name>A0ABU8RRN6_9SPHN</name>
<dbReference type="EMBL" id="JBBHJZ010000001">
    <property type="protein sequence ID" value="MEJ5975661.1"/>
    <property type="molecule type" value="Genomic_DNA"/>
</dbReference>
<dbReference type="InterPro" id="IPR017521">
    <property type="entry name" value="Sugar_tfrase_PEP-CTERM_Stp1"/>
</dbReference>
<dbReference type="PANTHER" id="PTHR12526">
    <property type="entry name" value="GLYCOSYLTRANSFERASE"/>
    <property type="match status" value="1"/>
</dbReference>
<dbReference type="NCBIfam" id="TIGR03087">
    <property type="entry name" value="stp1"/>
    <property type="match status" value="1"/>
</dbReference>
<dbReference type="SUPFAM" id="SSF53756">
    <property type="entry name" value="UDP-Glycosyltransferase/glycogen phosphorylase"/>
    <property type="match status" value="1"/>
</dbReference>
<dbReference type="Pfam" id="PF13692">
    <property type="entry name" value="Glyco_trans_1_4"/>
    <property type="match status" value="1"/>
</dbReference>
<dbReference type="CDD" id="cd03801">
    <property type="entry name" value="GT4_PimA-like"/>
    <property type="match status" value="1"/>
</dbReference>
<organism evidence="1 2">
    <name type="scientific">Novosphingobium anseongense</name>
    <dbReference type="NCBI Taxonomy" id="3133436"/>
    <lineage>
        <taxon>Bacteria</taxon>
        <taxon>Pseudomonadati</taxon>
        <taxon>Pseudomonadota</taxon>
        <taxon>Alphaproteobacteria</taxon>
        <taxon>Sphingomonadales</taxon>
        <taxon>Sphingomonadaceae</taxon>
        <taxon>Novosphingobium</taxon>
    </lineage>
</organism>
<comment type="caution">
    <text evidence="1">The sequence shown here is derived from an EMBL/GenBank/DDBJ whole genome shotgun (WGS) entry which is preliminary data.</text>
</comment>
<reference evidence="1 2" key="1">
    <citation type="submission" date="2024-03" db="EMBL/GenBank/DDBJ databases">
        <authorList>
            <person name="Jo J.-H."/>
        </authorList>
    </citation>
    <scope>NUCLEOTIDE SEQUENCE [LARGE SCALE GENOMIC DNA]</scope>
    <source>
        <strain evidence="1 2">PS1R-30</strain>
    </source>
</reference>
<dbReference type="Gene3D" id="3.40.50.2000">
    <property type="entry name" value="Glycogen Phosphorylase B"/>
    <property type="match status" value="2"/>
</dbReference>